<keyword evidence="1 3" id="KW-0560">Oxidoreductase</keyword>
<evidence type="ECO:0000259" key="2">
    <source>
        <dbReference type="Pfam" id="PF01266"/>
    </source>
</evidence>
<dbReference type="Pfam" id="PF01266">
    <property type="entry name" value="DAO"/>
    <property type="match status" value="1"/>
</dbReference>
<dbReference type="InterPro" id="IPR006076">
    <property type="entry name" value="FAD-dep_OxRdtase"/>
</dbReference>
<dbReference type="InterPro" id="IPR036188">
    <property type="entry name" value="FAD/NAD-bd_sf"/>
</dbReference>
<feature type="domain" description="FAD dependent oxidoreductase" evidence="2">
    <location>
        <begin position="3"/>
        <end position="139"/>
    </location>
</feature>
<organism evidence="3 4">
    <name type="scientific">Klebsiella pneumoniae</name>
    <dbReference type="NCBI Taxonomy" id="573"/>
    <lineage>
        <taxon>Bacteria</taxon>
        <taxon>Pseudomonadati</taxon>
        <taxon>Pseudomonadota</taxon>
        <taxon>Gammaproteobacteria</taxon>
        <taxon>Enterobacterales</taxon>
        <taxon>Enterobacteriaceae</taxon>
        <taxon>Klebsiella/Raoultella group</taxon>
        <taxon>Klebsiella</taxon>
        <taxon>Klebsiella pneumoniae complex</taxon>
    </lineage>
</organism>
<reference evidence="3 4" key="1">
    <citation type="submission" date="2018-06" db="EMBL/GenBank/DDBJ databases">
        <authorList>
            <consortium name="Pathogen Informatics"/>
            <person name="Doyle S."/>
        </authorList>
    </citation>
    <scope>NUCLEOTIDE SEQUENCE [LARGE SCALE GENOMIC DNA]</scope>
    <source>
        <strain evidence="3 4">NCTC8849</strain>
    </source>
</reference>
<dbReference type="SUPFAM" id="SSF51905">
    <property type="entry name" value="FAD/NAD(P)-binding domain"/>
    <property type="match status" value="1"/>
</dbReference>
<dbReference type="GO" id="GO:0016491">
    <property type="term" value="F:oxidoreductase activity"/>
    <property type="evidence" value="ECO:0007669"/>
    <property type="project" value="UniProtKB-KW"/>
</dbReference>
<dbReference type="Proteomes" id="UP000254799">
    <property type="component" value="Unassembled WGS sequence"/>
</dbReference>
<dbReference type="Gene3D" id="3.30.9.10">
    <property type="entry name" value="D-Amino Acid Oxidase, subunit A, domain 2"/>
    <property type="match status" value="1"/>
</dbReference>
<dbReference type="EMBL" id="UGLC01000002">
    <property type="protein sequence ID" value="STT53694.1"/>
    <property type="molecule type" value="Genomic_DNA"/>
</dbReference>
<accession>A0A377WFT9</accession>
<name>A0A377WFT9_KLEPN</name>
<dbReference type="EC" id="1.4.3.-" evidence="3"/>
<proteinExistence type="predicted"/>
<dbReference type="PANTHER" id="PTHR13847:SF275">
    <property type="entry name" value="GAMMA-GLUTAMYLPUTRESCINE OXIDOREDUCTASE"/>
    <property type="match status" value="1"/>
</dbReference>
<protein>
    <submittedName>
        <fullName evidence="3">Oxidoreductase</fullName>
        <ecNumber evidence="3">1.4.3.-</ecNumber>
    </submittedName>
</protein>
<dbReference type="PANTHER" id="PTHR13847">
    <property type="entry name" value="SARCOSINE DEHYDROGENASE-RELATED"/>
    <property type="match status" value="1"/>
</dbReference>
<evidence type="ECO:0000313" key="3">
    <source>
        <dbReference type="EMBL" id="STT53694.1"/>
    </source>
</evidence>
<dbReference type="GO" id="GO:0005737">
    <property type="term" value="C:cytoplasm"/>
    <property type="evidence" value="ECO:0007669"/>
    <property type="project" value="TreeGrafter"/>
</dbReference>
<sequence length="153" mass="16921">MNHKQLEILEEQKANWERYGNTQLELLDREAIRREVDSDRYVGALLDHSGGHIHPLNLAIGEADAIRLNGGRVYEQSPVTRIQHTSPAVVSTARGQVTARYVIVAGNAYLGDKLEPELAKRSMPCGTQVVTTAPLSEEVARSLIPKKLLCGRL</sequence>
<gene>
    <name evidence="3" type="primary">puuB_2</name>
    <name evidence="3" type="ORF">NCTC8849_02269</name>
</gene>
<evidence type="ECO:0000313" key="4">
    <source>
        <dbReference type="Proteomes" id="UP000254799"/>
    </source>
</evidence>
<evidence type="ECO:0000256" key="1">
    <source>
        <dbReference type="ARBA" id="ARBA00023002"/>
    </source>
</evidence>
<dbReference type="Gene3D" id="3.50.50.60">
    <property type="entry name" value="FAD/NAD(P)-binding domain"/>
    <property type="match status" value="1"/>
</dbReference>
<dbReference type="AlphaFoldDB" id="A0A377WFT9"/>